<evidence type="ECO:0000256" key="5">
    <source>
        <dbReference type="RuleBase" id="RU363041"/>
    </source>
</evidence>
<dbReference type="Pfam" id="PF01925">
    <property type="entry name" value="TauE"/>
    <property type="match status" value="1"/>
</dbReference>
<dbReference type="PANTHER" id="PTHR43701:SF2">
    <property type="entry name" value="MEMBRANE TRANSPORTER PROTEIN YJNA-RELATED"/>
    <property type="match status" value="1"/>
</dbReference>
<comment type="subcellular location">
    <subcellularLocation>
        <location evidence="5">Cell membrane</location>
        <topology evidence="5">Multi-pass membrane protein</topology>
    </subcellularLocation>
    <subcellularLocation>
        <location evidence="1">Membrane</location>
        <topology evidence="1">Multi-pass membrane protein</topology>
    </subcellularLocation>
</comment>
<feature type="transmembrane region" description="Helical" evidence="5">
    <location>
        <begin position="70"/>
        <end position="88"/>
    </location>
</feature>
<feature type="transmembrane region" description="Helical" evidence="5">
    <location>
        <begin position="36"/>
        <end position="58"/>
    </location>
</feature>
<keyword evidence="5" id="KW-1003">Cell membrane</keyword>
<protein>
    <recommendedName>
        <fullName evidence="5">Probable membrane transporter protein</fullName>
    </recommendedName>
</protein>
<feature type="transmembrane region" description="Helical" evidence="5">
    <location>
        <begin position="94"/>
        <end position="113"/>
    </location>
</feature>
<name>A0A848GVR4_9BURK</name>
<dbReference type="InterPro" id="IPR051598">
    <property type="entry name" value="TSUP/Inactive_protease-like"/>
</dbReference>
<proteinExistence type="inferred from homology"/>
<dbReference type="InterPro" id="IPR002781">
    <property type="entry name" value="TM_pro_TauE-like"/>
</dbReference>
<keyword evidence="3 5" id="KW-1133">Transmembrane helix</keyword>
<dbReference type="GO" id="GO:0005886">
    <property type="term" value="C:plasma membrane"/>
    <property type="evidence" value="ECO:0007669"/>
    <property type="project" value="UniProtKB-SubCell"/>
</dbReference>
<dbReference type="RefSeq" id="WP_169416643.1">
    <property type="nucleotide sequence ID" value="NZ_JABBFX010000001.1"/>
</dbReference>
<comment type="similarity">
    <text evidence="5">Belongs to the 4-toluene sulfonate uptake permease (TSUP) (TC 2.A.102) family.</text>
</comment>
<feature type="transmembrane region" description="Helical" evidence="5">
    <location>
        <begin position="196"/>
        <end position="216"/>
    </location>
</feature>
<dbReference type="EMBL" id="JABBFX010000001">
    <property type="protein sequence ID" value="NML42434.1"/>
    <property type="molecule type" value="Genomic_DNA"/>
</dbReference>
<dbReference type="PANTHER" id="PTHR43701">
    <property type="entry name" value="MEMBRANE TRANSPORTER PROTEIN MJ0441-RELATED"/>
    <property type="match status" value="1"/>
</dbReference>
<reference evidence="6 7" key="1">
    <citation type="submission" date="2020-04" db="EMBL/GenBank/DDBJ databases">
        <title>Ramlibacter sp. G-1-2-2 isolated from soil.</title>
        <authorList>
            <person name="Dahal R.H."/>
        </authorList>
    </citation>
    <scope>NUCLEOTIDE SEQUENCE [LARGE SCALE GENOMIC DNA]</scope>
    <source>
        <strain evidence="6 7">G-1-2-2</strain>
    </source>
</reference>
<evidence type="ECO:0000256" key="4">
    <source>
        <dbReference type="ARBA" id="ARBA00023136"/>
    </source>
</evidence>
<keyword evidence="4 5" id="KW-0472">Membrane</keyword>
<organism evidence="6 7">
    <name type="scientific">Ramlibacter agri</name>
    <dbReference type="NCBI Taxonomy" id="2728837"/>
    <lineage>
        <taxon>Bacteria</taxon>
        <taxon>Pseudomonadati</taxon>
        <taxon>Pseudomonadota</taxon>
        <taxon>Betaproteobacteria</taxon>
        <taxon>Burkholderiales</taxon>
        <taxon>Comamonadaceae</taxon>
        <taxon>Ramlibacter</taxon>
    </lineage>
</organism>
<dbReference type="AlphaFoldDB" id="A0A848GVR4"/>
<feature type="transmembrane region" description="Helical" evidence="5">
    <location>
        <begin position="7"/>
        <end position="30"/>
    </location>
</feature>
<evidence type="ECO:0000256" key="1">
    <source>
        <dbReference type="ARBA" id="ARBA00004141"/>
    </source>
</evidence>
<feature type="transmembrane region" description="Helical" evidence="5">
    <location>
        <begin position="222"/>
        <end position="240"/>
    </location>
</feature>
<feature type="transmembrane region" description="Helical" evidence="5">
    <location>
        <begin position="125"/>
        <end position="147"/>
    </location>
</feature>
<sequence>MVLGSAAAILIAGWLIGATGIGGVLVVPMLNQVQGVALQDAIAAASLAFALPGVAAAWKLRQSGGAVPRGTGTMALASLPGAAIGAVLVHHVSVSWLLAGLAVLALASGLWGLRGAPHAREDREALSPLAMGALGAAVGLGSALTGTGGPVLLVPLLLLAGQPVRNILPPAQAIQLPVALCAATGHAIAGALDLRLALAIGGVLLLGALAGQWAAPRTPARALHHLVCVLLILTGAWYAWRLLA</sequence>
<evidence type="ECO:0000256" key="3">
    <source>
        <dbReference type="ARBA" id="ARBA00022989"/>
    </source>
</evidence>
<comment type="caution">
    <text evidence="6">The sequence shown here is derived from an EMBL/GenBank/DDBJ whole genome shotgun (WGS) entry which is preliminary data.</text>
</comment>
<accession>A0A848GVR4</accession>
<keyword evidence="2 5" id="KW-0812">Transmembrane</keyword>
<evidence type="ECO:0000256" key="2">
    <source>
        <dbReference type="ARBA" id="ARBA00022692"/>
    </source>
</evidence>
<evidence type="ECO:0000313" key="6">
    <source>
        <dbReference type="EMBL" id="NML42434.1"/>
    </source>
</evidence>
<evidence type="ECO:0000313" key="7">
    <source>
        <dbReference type="Proteomes" id="UP000541185"/>
    </source>
</evidence>
<dbReference type="Proteomes" id="UP000541185">
    <property type="component" value="Unassembled WGS sequence"/>
</dbReference>
<keyword evidence="7" id="KW-1185">Reference proteome</keyword>
<gene>
    <name evidence="6" type="ORF">HHL11_01650</name>
</gene>